<dbReference type="InterPro" id="IPR017956">
    <property type="entry name" value="AT_hook_DNA-bd_motif"/>
</dbReference>
<dbReference type="GO" id="GO:0006355">
    <property type="term" value="P:regulation of DNA-templated transcription"/>
    <property type="evidence" value="ECO:0007669"/>
    <property type="project" value="TreeGrafter"/>
</dbReference>
<feature type="region of interest" description="Disordered" evidence="7">
    <location>
        <begin position="1"/>
        <end position="74"/>
    </location>
</feature>
<dbReference type="AlphaFoldDB" id="A0A1D2VHG1"/>
<evidence type="ECO:0000256" key="6">
    <source>
        <dbReference type="ARBA" id="ARBA00023242"/>
    </source>
</evidence>
<dbReference type="GO" id="GO:0003677">
    <property type="term" value="F:DNA binding"/>
    <property type="evidence" value="ECO:0007669"/>
    <property type="project" value="UniProtKB-KW"/>
</dbReference>
<sequence>MSQNDTVSKITNEDESDKNNSQENENKHNLNHSGSPKDSSDSSDSSNESFWILSSTDEDNENINNNINNNNENEEKNKGVNIEIKERTFAEIDKTANQNLSLIDNNSRTVSNEKFQVISAEDINKTITKRPRGRPRGIKKKQNKVNKSGKKRGRPKKNLNLVVDSEKNSNCIDENKVNSQTSEANKNFAGYDTTTMTEESIYISESNESSNSSFNSSDIELISAKKISPIVETVTEARGRPRKNIIFFYNDSNENTNKDSKKKKRGRPKKTKPGLLDNNDKSKNDIEDRDKFILELSLSDITPGDDDSSDNHKTKYFKDLLVPIVKRGKGRPKKQRDVTPNNLERRTRHIFADKTETIINGNVNSNGNVNDDYISDEIKLVRPRGRPRKHFNGSNKDTLKKPHKVNGKLGILKMISKEITGTRRRGRPRKILSNTILNSVDVSRIPTKRGRGRPRKLVGQEKITFTINPIGNGMYSKEEIINSLNKLDDHFASSRVRGIIKPSEYDSGSDSDFEEITFKTTKKD</sequence>
<dbReference type="Proteomes" id="UP000095038">
    <property type="component" value="Unassembled WGS sequence"/>
</dbReference>
<dbReference type="GO" id="GO:0003712">
    <property type="term" value="F:transcription coregulator activity"/>
    <property type="evidence" value="ECO:0007669"/>
    <property type="project" value="TreeGrafter"/>
</dbReference>
<feature type="compositionally biased region" description="Basic residues" evidence="7">
    <location>
        <begin position="260"/>
        <end position="272"/>
    </location>
</feature>
<evidence type="ECO:0000256" key="2">
    <source>
        <dbReference type="ARBA" id="ARBA00010812"/>
    </source>
</evidence>
<dbReference type="PANTHER" id="PTHR23341">
    <property type="entry name" value="HIGH MOBILITY GROUP PROTEINS HMG-A AND C"/>
    <property type="match status" value="1"/>
</dbReference>
<dbReference type="RefSeq" id="XP_020047250.1">
    <property type="nucleotide sequence ID" value="XM_020194352.1"/>
</dbReference>
<evidence type="ECO:0000256" key="4">
    <source>
        <dbReference type="ARBA" id="ARBA00023125"/>
    </source>
</evidence>
<feature type="compositionally biased region" description="Basic and acidic residues" evidence="7">
    <location>
        <begin position="17"/>
        <end position="28"/>
    </location>
</feature>
<evidence type="ECO:0000313" key="8">
    <source>
        <dbReference type="EMBL" id="ODV60943.1"/>
    </source>
</evidence>
<dbReference type="PRINTS" id="PR00929">
    <property type="entry name" value="ATHOOK"/>
</dbReference>
<evidence type="ECO:0000313" key="9">
    <source>
        <dbReference type="Proteomes" id="UP000095038"/>
    </source>
</evidence>
<feature type="compositionally biased region" description="Low complexity" evidence="7">
    <location>
        <begin position="33"/>
        <end position="49"/>
    </location>
</feature>
<comment type="similarity">
    <text evidence="2">Belongs to the HMGA family.</text>
</comment>
<gene>
    <name evidence="8" type="ORF">ASCRUDRAFT_7922</name>
</gene>
<protein>
    <submittedName>
        <fullName evidence="8">Uncharacterized protein</fullName>
    </submittedName>
</protein>
<dbReference type="SMART" id="SM00384">
    <property type="entry name" value="AT_hook"/>
    <property type="match status" value="8"/>
</dbReference>
<dbReference type="PANTHER" id="PTHR23341:SF1">
    <property type="entry name" value="HIGH MOBILITY GROUP PROTEIN HMG-I_HMG-Y"/>
    <property type="match status" value="1"/>
</dbReference>
<keyword evidence="3" id="KW-0805">Transcription regulation</keyword>
<comment type="subcellular location">
    <subcellularLocation>
        <location evidence="1">Nucleus</location>
    </subcellularLocation>
</comment>
<name>A0A1D2VHG1_9ASCO</name>
<dbReference type="GeneID" id="30967988"/>
<evidence type="ECO:0000256" key="1">
    <source>
        <dbReference type="ARBA" id="ARBA00004123"/>
    </source>
</evidence>
<dbReference type="GO" id="GO:0005634">
    <property type="term" value="C:nucleus"/>
    <property type="evidence" value="ECO:0007669"/>
    <property type="project" value="UniProtKB-SubCell"/>
</dbReference>
<organism evidence="8 9">
    <name type="scientific">Ascoidea rubescens DSM 1968</name>
    <dbReference type="NCBI Taxonomy" id="1344418"/>
    <lineage>
        <taxon>Eukaryota</taxon>
        <taxon>Fungi</taxon>
        <taxon>Dikarya</taxon>
        <taxon>Ascomycota</taxon>
        <taxon>Saccharomycotina</taxon>
        <taxon>Saccharomycetes</taxon>
        <taxon>Ascoideaceae</taxon>
        <taxon>Ascoidea</taxon>
    </lineage>
</organism>
<keyword evidence="5" id="KW-0804">Transcription</keyword>
<dbReference type="EMBL" id="KV454480">
    <property type="protein sequence ID" value="ODV60943.1"/>
    <property type="molecule type" value="Genomic_DNA"/>
</dbReference>
<keyword evidence="4" id="KW-0238">DNA-binding</keyword>
<proteinExistence type="inferred from homology"/>
<accession>A0A1D2VHG1</accession>
<evidence type="ECO:0000256" key="5">
    <source>
        <dbReference type="ARBA" id="ARBA00023163"/>
    </source>
</evidence>
<dbReference type="InParanoid" id="A0A1D2VHG1"/>
<feature type="compositionally biased region" description="Polar residues" evidence="7">
    <location>
        <begin position="1"/>
        <end position="10"/>
    </location>
</feature>
<keyword evidence="9" id="KW-1185">Reference proteome</keyword>
<feature type="region of interest" description="Disordered" evidence="7">
    <location>
        <begin position="128"/>
        <end position="158"/>
    </location>
</feature>
<feature type="compositionally biased region" description="Basic residues" evidence="7">
    <location>
        <begin position="128"/>
        <end position="157"/>
    </location>
</feature>
<keyword evidence="6" id="KW-0539">Nucleus</keyword>
<feature type="region of interest" description="Disordered" evidence="7">
    <location>
        <begin position="248"/>
        <end position="283"/>
    </location>
</feature>
<reference evidence="9" key="1">
    <citation type="submission" date="2016-05" db="EMBL/GenBank/DDBJ databases">
        <title>Comparative genomics of biotechnologically important yeasts.</title>
        <authorList>
            <consortium name="DOE Joint Genome Institute"/>
            <person name="Riley R."/>
            <person name="Haridas S."/>
            <person name="Wolfe K.H."/>
            <person name="Lopes M.R."/>
            <person name="Hittinger C.T."/>
            <person name="Goker M."/>
            <person name="Salamov A."/>
            <person name="Wisecaver J."/>
            <person name="Long T.M."/>
            <person name="Aerts A.L."/>
            <person name="Barry K."/>
            <person name="Choi C."/>
            <person name="Clum A."/>
            <person name="Coughlan A.Y."/>
            <person name="Deshpande S."/>
            <person name="Douglass A.P."/>
            <person name="Hanson S.J."/>
            <person name="Klenk H.-P."/>
            <person name="Labutti K."/>
            <person name="Lapidus A."/>
            <person name="Lindquist E."/>
            <person name="Lipzen A."/>
            <person name="Meier-Kolthoff J.P."/>
            <person name="Ohm R.A."/>
            <person name="Otillar R.P."/>
            <person name="Pangilinan J."/>
            <person name="Peng Y."/>
            <person name="Rokas A."/>
            <person name="Rosa C.A."/>
            <person name="Scheuner C."/>
            <person name="Sibirny A.A."/>
            <person name="Slot J.C."/>
            <person name="Stielow J.B."/>
            <person name="Sun H."/>
            <person name="Kurtzman C.P."/>
            <person name="Blackwell M."/>
            <person name="Grigoriev I.V."/>
            <person name="Jeffries T.W."/>
        </authorList>
    </citation>
    <scope>NUCLEOTIDE SEQUENCE [LARGE SCALE GENOMIC DNA]</scope>
    <source>
        <strain evidence="9">DSM 1968</strain>
    </source>
</reference>
<dbReference type="Pfam" id="PF02178">
    <property type="entry name" value="AT_hook"/>
    <property type="match status" value="5"/>
</dbReference>
<feature type="compositionally biased region" description="Low complexity" evidence="7">
    <location>
        <begin position="62"/>
        <end position="71"/>
    </location>
</feature>
<evidence type="ECO:0000256" key="7">
    <source>
        <dbReference type="SAM" id="MobiDB-lite"/>
    </source>
</evidence>
<dbReference type="GO" id="GO:0010557">
    <property type="term" value="P:positive regulation of macromolecule biosynthetic process"/>
    <property type="evidence" value="ECO:0007669"/>
    <property type="project" value="UniProtKB-ARBA"/>
</dbReference>
<evidence type="ECO:0000256" key="3">
    <source>
        <dbReference type="ARBA" id="ARBA00023015"/>
    </source>
</evidence>